<protein>
    <submittedName>
        <fullName evidence="1">Uncharacterized protein</fullName>
    </submittedName>
</protein>
<comment type="caution">
    <text evidence="1">The sequence shown here is derived from an EMBL/GenBank/DDBJ whole genome shotgun (WGS) entry which is preliminary data.</text>
</comment>
<organism evidence="1 2">
    <name type="scientific">Actinomadura vinacea</name>
    <dbReference type="NCBI Taxonomy" id="115336"/>
    <lineage>
        <taxon>Bacteria</taxon>
        <taxon>Bacillati</taxon>
        <taxon>Actinomycetota</taxon>
        <taxon>Actinomycetes</taxon>
        <taxon>Streptosporangiales</taxon>
        <taxon>Thermomonosporaceae</taxon>
        <taxon>Actinomadura</taxon>
    </lineage>
</organism>
<keyword evidence="2" id="KW-1185">Reference proteome</keyword>
<gene>
    <name evidence="1" type="ORF">GCM10010191_35880</name>
</gene>
<dbReference type="Proteomes" id="UP001501231">
    <property type="component" value="Unassembled WGS sequence"/>
</dbReference>
<name>A0ABP5W8Z1_9ACTN</name>
<evidence type="ECO:0000313" key="2">
    <source>
        <dbReference type="Proteomes" id="UP001501231"/>
    </source>
</evidence>
<reference evidence="2" key="1">
    <citation type="journal article" date="2019" name="Int. J. Syst. Evol. Microbiol.">
        <title>The Global Catalogue of Microorganisms (GCM) 10K type strain sequencing project: providing services to taxonomists for standard genome sequencing and annotation.</title>
        <authorList>
            <consortium name="The Broad Institute Genomics Platform"/>
            <consortium name="The Broad Institute Genome Sequencing Center for Infectious Disease"/>
            <person name="Wu L."/>
            <person name="Ma J."/>
        </authorList>
    </citation>
    <scope>NUCLEOTIDE SEQUENCE [LARGE SCALE GENOMIC DNA]</scope>
    <source>
        <strain evidence="2">JCM 3325</strain>
    </source>
</reference>
<accession>A0ABP5W8Z1</accession>
<sequence>MGARPMRETRATDTAWEGLTAEQLAEVSAVDEERLALERSRLPEETARLLTEPIYAVRSRARLWEQLIVRMEHEWAPDGRYVVDEYINDLESRDALDEIMASRPVLAVGALAELLAQLDGRFRRRTVPDGGAALRPYTRRLREDSSLGAPSLHERWLRRPINIPWL</sequence>
<evidence type="ECO:0000313" key="1">
    <source>
        <dbReference type="EMBL" id="GAA2421300.1"/>
    </source>
</evidence>
<dbReference type="EMBL" id="BAAARW010000012">
    <property type="protein sequence ID" value="GAA2421300.1"/>
    <property type="molecule type" value="Genomic_DNA"/>
</dbReference>
<proteinExistence type="predicted"/>